<dbReference type="PANTHER" id="PTHR24216:SF65">
    <property type="entry name" value="PAXILLIN-LIKE PROTEIN 1"/>
    <property type="match status" value="1"/>
</dbReference>
<feature type="region of interest" description="Disordered" evidence="1">
    <location>
        <begin position="1649"/>
        <end position="1693"/>
    </location>
</feature>
<dbReference type="Proteomes" id="UP000007431">
    <property type="component" value="Unassembled WGS sequence"/>
</dbReference>
<dbReference type="CDD" id="cd00303">
    <property type="entry name" value="retropepsin_like"/>
    <property type="match status" value="1"/>
</dbReference>
<dbReference type="eggNOG" id="ENOG502SN1A">
    <property type="taxonomic scope" value="Eukaryota"/>
</dbReference>
<dbReference type="InParanoid" id="D8QHG0"/>
<feature type="compositionally biased region" description="Low complexity" evidence="1">
    <location>
        <begin position="79"/>
        <end position="92"/>
    </location>
</feature>
<keyword evidence="3" id="KW-1185">Reference proteome</keyword>
<dbReference type="EMBL" id="GL377312">
    <property type="protein sequence ID" value="EFI92665.1"/>
    <property type="molecule type" value="Genomic_DNA"/>
</dbReference>
<feature type="compositionally biased region" description="Basic and acidic residues" evidence="1">
    <location>
        <begin position="285"/>
        <end position="294"/>
    </location>
</feature>
<dbReference type="KEGG" id="scm:SCHCO_01105141"/>
<dbReference type="RefSeq" id="XP_003027568.1">
    <property type="nucleotide sequence ID" value="XM_003027522.1"/>
</dbReference>
<dbReference type="GeneID" id="9596777"/>
<dbReference type="HOGENOM" id="CLU_241106_0_0_1"/>
<feature type="compositionally biased region" description="Basic and acidic residues" evidence="1">
    <location>
        <begin position="1656"/>
        <end position="1679"/>
    </location>
</feature>
<feature type="compositionally biased region" description="Acidic residues" evidence="1">
    <location>
        <begin position="436"/>
        <end position="453"/>
    </location>
</feature>
<sequence length="1693" mass="186170">MSDSTRPTLPGVAGGSGPSRPSGSEPAVPKRNSSRMPSSASPAQTRSSTRGSNKPSQTPGQTTRGGGTGSGTSRGGGTSTPMGSALKKTAPVTEPPVPAPDSAIKQALESTTESTSRSAISEPPTTIEPVPHSPGHTSQVAGKVVSAPGTPTPTVRVPADPSRSGNTPPDDQREDVKAKSGGETTVSFADAEKSGAGAPEGEKAALPSSSTTRPRTPSPRPTDRRSPPTRIPSPTPSLSSLARAPSAASSSGGSSTLRGLKNFLTTNSNLLRPESFESATTALASRRDKGKGRAEPLPPTEETRASPPRDEPTTVPVPAVADDEPITVKTKDDPFDERSSRIFRTRAMKWNGLRNEPLHVSVRRYHNEPRFDVFAKLGLEDVPTELPVELRLIKDAYIRFTMPHRELVWEGSLQEELLKIARLEITRSQVEKMDYYDEESSDDGSSSSEEDEGREPVERGKPWYSLSAALLDRLGHAVLATEQIINALALAVDYDSTETQFHYDRDFKKLRLLEVGKGRAQVVSVAAVLCARATSARNHIAAFFGVLQAASRDGPPDSDLAVSTDIVSTVTELRRREGKEPLSAELAKYYARPAYARAIAKVAPKYADHLRDNLRAGRVDVPDIVARTYSLPAYTTADIREAMGRKADENKIHYRTGLLRFDKGSGVSKLARDPPPAPVERVEEEGRTAENRVVAMTNRTEDRPARVQERPTSKTAKPSQREERERRQRREYEALSKLGGAPGTSLPVLPGGPLSAAVLSKNVPSRASSLAPEDSVSQVEVGGPSITTSREVVASSTRLCMTPLLITLSALLEREKSVAVTTALPGEEASRAAKVETGSERRRATLLLGGQHRLPQARPGEEAGNPRTEETRAEATRTPAMGDEAVDHPDAAEAEVTRATMVREEEEAVVEVETPAEEAEAEDLPEAILFLALAGNDIEYSVKTTLNLSDLPSWDGRDIITYFSRITRKAALGKMMRRQMARLLPQLWTGEAEQWFIALPVEDRMDMTRSLGALLRRLRKRYLTHTWIQQHTYEFENMRFRQKGQEKESPENFIRRRYRFSIFLYPDALDGPTVVGRLLTTAPYSWKTHIHESFENCNTVGKLMDRARDLQQVLLQAFHDALKDPGFRQYNRIASPGSTFRRGRPREGNLVDYEAMQVATEEVDPVLSGYEVEDPAEEEAEALVASSSRPKPNSGLRARDVPETSWPKGRTEKGYKFERDDSVASPRPPKGGCYICTSPKHYAMDCPHFNQWKRLYRINLVDRQVALATIQEQDNEYEAMFTEWLQQSESSAYVVCDSDETSTVPASDAESPFDCSSATEGEYSSDSSEGLFHLPRHRNAARRRADPRFNAKKRKTKSAASKGKEAMIAVEGSSTIPRRIRRLPRRRLTDVIYDATKARNAPDGLSSSGVRALHMPVWLRSLNSEPTDGRLDSGADITLLSAQHYESWPKDERPILKEGPRMKLYHLTGQTKVLGYVRFPLFAEAEDGSWVRFEVEAYVVQGMQVPLLLGEDFQTAYELGVRRSASSNCKIDVGSSGKVLAASSARDTSPGFKIRRANNARTFRLPKTKAGARARSRRFPGGMPEVTAAQDVVLEPQAVHNVPVTGPFEGRSDWLVEKVAIGGMDASLMASPTTWIDVADARIPIANPSKRPQYIRKGDARPEKRLLERPGRNNGDRKRPSSPQTPKPFRTWT</sequence>
<feature type="compositionally biased region" description="Basic and acidic residues" evidence="1">
    <location>
        <begin position="170"/>
        <end position="180"/>
    </location>
</feature>
<dbReference type="PANTHER" id="PTHR24216">
    <property type="entry name" value="PAXILLIN-RELATED"/>
    <property type="match status" value="1"/>
</dbReference>
<feature type="compositionally biased region" description="Low complexity" evidence="1">
    <location>
        <begin position="236"/>
        <end position="259"/>
    </location>
</feature>
<feature type="compositionally biased region" description="Basic and acidic residues" evidence="1">
    <location>
        <begin position="301"/>
        <end position="312"/>
    </location>
</feature>
<feature type="compositionally biased region" description="Basic and acidic residues" evidence="1">
    <location>
        <begin position="680"/>
        <end position="690"/>
    </location>
</feature>
<feature type="region of interest" description="Disordered" evidence="1">
    <location>
        <begin position="665"/>
        <end position="729"/>
    </location>
</feature>
<organism evidence="3">
    <name type="scientific">Schizophyllum commune (strain H4-8 / FGSC 9210)</name>
    <name type="common">Split gill fungus</name>
    <dbReference type="NCBI Taxonomy" id="578458"/>
    <lineage>
        <taxon>Eukaryota</taxon>
        <taxon>Fungi</taxon>
        <taxon>Dikarya</taxon>
        <taxon>Basidiomycota</taxon>
        <taxon>Agaricomycotina</taxon>
        <taxon>Agaricomycetes</taxon>
        <taxon>Agaricomycetidae</taxon>
        <taxon>Agaricales</taxon>
        <taxon>Schizophyllaceae</taxon>
        <taxon>Schizophyllum</taxon>
    </lineage>
</organism>
<evidence type="ECO:0000313" key="2">
    <source>
        <dbReference type="EMBL" id="EFI92665.1"/>
    </source>
</evidence>
<feature type="region of interest" description="Disordered" evidence="1">
    <location>
        <begin position="1177"/>
        <end position="1228"/>
    </location>
</feature>
<accession>D8QHG0</accession>
<feature type="region of interest" description="Disordered" evidence="1">
    <location>
        <begin position="274"/>
        <end position="334"/>
    </location>
</feature>
<feature type="compositionally biased region" description="Gly residues" evidence="1">
    <location>
        <begin position="63"/>
        <end position="78"/>
    </location>
</feature>
<protein>
    <submittedName>
        <fullName evidence="2">Uncharacterized protein</fullName>
    </submittedName>
</protein>
<reference evidence="2 3" key="1">
    <citation type="journal article" date="2010" name="Nat. Biotechnol.">
        <title>Genome sequence of the model mushroom Schizophyllum commune.</title>
        <authorList>
            <person name="Ohm R.A."/>
            <person name="de Jong J.F."/>
            <person name="Lugones L.G."/>
            <person name="Aerts A."/>
            <person name="Kothe E."/>
            <person name="Stajich J.E."/>
            <person name="de Vries R.P."/>
            <person name="Record E."/>
            <person name="Levasseur A."/>
            <person name="Baker S.E."/>
            <person name="Bartholomew K.A."/>
            <person name="Coutinho P.M."/>
            <person name="Erdmann S."/>
            <person name="Fowler T.J."/>
            <person name="Gathman A.C."/>
            <person name="Lombard V."/>
            <person name="Henrissat B."/>
            <person name="Knabe N."/>
            <person name="Kuees U."/>
            <person name="Lilly W.W."/>
            <person name="Lindquist E."/>
            <person name="Lucas S."/>
            <person name="Magnuson J.K."/>
            <person name="Piumi F."/>
            <person name="Raudaskoski M."/>
            <person name="Salamov A."/>
            <person name="Schmutz J."/>
            <person name="Schwarze F.W.M.R."/>
            <person name="vanKuyk P.A."/>
            <person name="Horton J.S."/>
            <person name="Grigoriev I.V."/>
            <person name="Woesten H.A.B."/>
        </authorList>
    </citation>
    <scope>NUCLEOTIDE SEQUENCE [LARGE SCALE GENOMIC DNA]</scope>
    <source>
        <strain evidence="3">H4-8 / FGSC 9210</strain>
    </source>
</reference>
<feature type="compositionally biased region" description="Low complexity" evidence="1">
    <location>
        <begin position="205"/>
        <end position="215"/>
    </location>
</feature>
<feature type="compositionally biased region" description="Polar residues" evidence="1">
    <location>
        <begin position="1314"/>
        <end position="1328"/>
    </location>
</feature>
<feature type="compositionally biased region" description="Polar residues" evidence="1">
    <location>
        <begin position="108"/>
        <end position="119"/>
    </location>
</feature>
<feature type="compositionally biased region" description="Basic and acidic residues" evidence="1">
    <location>
        <begin position="719"/>
        <end position="729"/>
    </location>
</feature>
<feature type="region of interest" description="Disordered" evidence="1">
    <location>
        <begin position="1302"/>
        <end position="1366"/>
    </location>
</feature>
<dbReference type="VEuPathDB" id="FungiDB:SCHCODRAFT_01105141"/>
<evidence type="ECO:0000256" key="1">
    <source>
        <dbReference type="SAM" id="MobiDB-lite"/>
    </source>
</evidence>
<proteinExistence type="predicted"/>
<gene>
    <name evidence="2" type="ORF">SCHCODRAFT_237845</name>
</gene>
<name>D8QHG0_SCHCM</name>
<dbReference type="OrthoDB" id="3271192at2759"/>
<feature type="region of interest" description="Disordered" evidence="1">
    <location>
        <begin position="1"/>
        <end position="259"/>
    </location>
</feature>
<feature type="region of interest" description="Disordered" evidence="1">
    <location>
        <begin position="854"/>
        <end position="877"/>
    </location>
</feature>
<feature type="region of interest" description="Disordered" evidence="1">
    <location>
        <begin position="434"/>
        <end position="458"/>
    </location>
</feature>
<evidence type="ECO:0000313" key="3">
    <source>
        <dbReference type="Proteomes" id="UP000007431"/>
    </source>
</evidence>
<feature type="compositionally biased region" description="Basic and acidic residues" evidence="1">
    <location>
        <begin position="1209"/>
        <end position="1222"/>
    </location>
</feature>
<feature type="compositionally biased region" description="Polar residues" evidence="1">
    <location>
        <begin position="34"/>
        <end position="55"/>
    </location>
</feature>
<feature type="compositionally biased region" description="Basic and acidic residues" evidence="1">
    <location>
        <begin position="699"/>
        <end position="712"/>
    </location>
</feature>